<name>A0A1F5VX39_9BACT</name>
<sequence>MSIMQYMNDRVKRFSIWDIKLAQFAAMCVMLIIVKLVPEIMTISVWWFVVLAVISAIKPLYVMYLKKVKE</sequence>
<keyword evidence="1" id="KW-0812">Transmembrane</keyword>
<keyword evidence="1" id="KW-0472">Membrane</keyword>
<organism evidence="2 3">
    <name type="scientific">Candidatus Fischerbacteria bacterium RBG_13_37_8</name>
    <dbReference type="NCBI Taxonomy" id="1817863"/>
    <lineage>
        <taxon>Bacteria</taxon>
        <taxon>Candidatus Fischeribacteriota</taxon>
    </lineage>
</organism>
<evidence type="ECO:0000256" key="1">
    <source>
        <dbReference type="SAM" id="Phobius"/>
    </source>
</evidence>
<gene>
    <name evidence="2" type="ORF">A2Y62_20455</name>
</gene>
<feature type="transmembrane region" description="Helical" evidence="1">
    <location>
        <begin position="21"/>
        <end position="38"/>
    </location>
</feature>
<dbReference type="AlphaFoldDB" id="A0A1F5VX39"/>
<reference evidence="2 3" key="1">
    <citation type="journal article" date="2016" name="Nat. Commun.">
        <title>Thousands of microbial genomes shed light on interconnected biogeochemical processes in an aquifer system.</title>
        <authorList>
            <person name="Anantharaman K."/>
            <person name="Brown C.T."/>
            <person name="Hug L.A."/>
            <person name="Sharon I."/>
            <person name="Castelle C.J."/>
            <person name="Probst A.J."/>
            <person name="Thomas B.C."/>
            <person name="Singh A."/>
            <person name="Wilkins M.J."/>
            <person name="Karaoz U."/>
            <person name="Brodie E.L."/>
            <person name="Williams K.H."/>
            <person name="Hubbard S.S."/>
            <person name="Banfield J.F."/>
        </authorList>
    </citation>
    <scope>NUCLEOTIDE SEQUENCE [LARGE SCALE GENOMIC DNA]</scope>
</reference>
<evidence type="ECO:0000313" key="3">
    <source>
        <dbReference type="Proteomes" id="UP000178943"/>
    </source>
</evidence>
<proteinExistence type="predicted"/>
<keyword evidence="1" id="KW-1133">Transmembrane helix</keyword>
<evidence type="ECO:0000313" key="2">
    <source>
        <dbReference type="EMBL" id="OGF68014.1"/>
    </source>
</evidence>
<accession>A0A1F5VX39</accession>
<comment type="caution">
    <text evidence="2">The sequence shown here is derived from an EMBL/GenBank/DDBJ whole genome shotgun (WGS) entry which is preliminary data.</text>
</comment>
<feature type="transmembrane region" description="Helical" evidence="1">
    <location>
        <begin position="44"/>
        <end position="64"/>
    </location>
</feature>
<dbReference type="Proteomes" id="UP000178943">
    <property type="component" value="Unassembled WGS sequence"/>
</dbReference>
<protein>
    <submittedName>
        <fullName evidence="2">Uncharacterized protein</fullName>
    </submittedName>
</protein>
<dbReference type="EMBL" id="MFGW01000033">
    <property type="protein sequence ID" value="OGF68014.1"/>
    <property type="molecule type" value="Genomic_DNA"/>
</dbReference>
<dbReference type="STRING" id="1817863.A2Y62_20455"/>